<sequence>MAKCPFVPDSFDPPVRFETRHFYFCTLDSSVATADYEAVMSSLSSLPGVFGPDFDWPKPDMTLNESLQSLKVHEREFELRQAFAYSVFDPTQSKCLGSVYIDPSRSPHYDCEVYLWIRTDCQSQDELLFNTVQNWLQECWPFEKAAFPGRTLSWEEWTQS</sequence>
<dbReference type="AlphaFoldDB" id="A0A5S3X360"/>
<proteinExistence type="predicted"/>
<dbReference type="EMBL" id="PNCJ01000011">
    <property type="protein sequence ID" value="TMP38137.1"/>
    <property type="molecule type" value="Genomic_DNA"/>
</dbReference>
<organism evidence="1 2">
    <name type="scientific">Pseudoalteromonas rubra</name>
    <dbReference type="NCBI Taxonomy" id="43658"/>
    <lineage>
        <taxon>Bacteria</taxon>
        <taxon>Pseudomonadati</taxon>
        <taxon>Pseudomonadota</taxon>
        <taxon>Gammaproteobacteria</taxon>
        <taxon>Alteromonadales</taxon>
        <taxon>Pseudoalteromonadaceae</taxon>
        <taxon>Pseudoalteromonas</taxon>
    </lineage>
</organism>
<dbReference type="RefSeq" id="WP_138544259.1">
    <property type="nucleotide sequence ID" value="NZ_PNCJ01000011.1"/>
</dbReference>
<reference evidence="1 2" key="1">
    <citation type="submission" date="2018-01" db="EMBL/GenBank/DDBJ databases">
        <authorList>
            <person name="Paulsen S."/>
            <person name="Gram L.K."/>
        </authorList>
    </citation>
    <scope>NUCLEOTIDE SEQUENCE [LARGE SCALE GENOMIC DNA]</scope>
    <source>
        <strain evidence="1 2">S2599</strain>
    </source>
</reference>
<evidence type="ECO:0000313" key="2">
    <source>
        <dbReference type="Proteomes" id="UP000306719"/>
    </source>
</evidence>
<reference evidence="2" key="2">
    <citation type="submission" date="2019-06" db="EMBL/GenBank/DDBJ databases">
        <title>Co-occurence of chitin degradation, pigmentation and bioactivity in marine Pseudoalteromonas.</title>
        <authorList>
            <person name="Sonnenschein E.C."/>
            <person name="Bech P.K."/>
        </authorList>
    </citation>
    <scope>NUCLEOTIDE SEQUENCE [LARGE SCALE GENOMIC DNA]</scope>
    <source>
        <strain evidence="2">S2599</strain>
    </source>
</reference>
<protein>
    <submittedName>
        <fullName evidence="1">Uncharacterized protein</fullName>
    </submittedName>
</protein>
<accession>A0A5S3X360</accession>
<dbReference type="Proteomes" id="UP000306719">
    <property type="component" value="Unassembled WGS sequence"/>
</dbReference>
<comment type="caution">
    <text evidence="1">The sequence shown here is derived from an EMBL/GenBank/DDBJ whole genome shotgun (WGS) entry which is preliminary data.</text>
</comment>
<gene>
    <name evidence="1" type="ORF">CWB98_07405</name>
</gene>
<evidence type="ECO:0000313" key="1">
    <source>
        <dbReference type="EMBL" id="TMP38137.1"/>
    </source>
</evidence>
<dbReference type="OrthoDB" id="1424091at2"/>
<dbReference type="Gene3D" id="3.40.630.30">
    <property type="match status" value="1"/>
</dbReference>
<name>A0A5S3X360_9GAMM</name>